<reference evidence="1" key="1">
    <citation type="submission" date="2017-12" db="EMBL/GenBank/DDBJ databases">
        <authorList>
            <person name="Martens C."/>
            <person name="Dahlstrom E."/>
            <person name="Barbian K."/>
            <person name="Sykora L."/>
            <person name="Ricklefs S."/>
            <person name="Bruno D."/>
            <person name="Anzick I."/>
            <person name="Myles I."/>
            <person name="Datta S.K."/>
        </authorList>
    </citation>
    <scope>NUCLEOTIDE SEQUENCE</scope>
    <source>
        <strain evidence="1">AD2</strain>
        <plasmid evidence="1">p1-AD2</plasmid>
    </source>
</reference>
<protein>
    <submittedName>
        <fullName evidence="1">Uncharacterized protein</fullName>
    </submittedName>
</protein>
<keyword evidence="1" id="KW-0614">Plasmid</keyword>
<gene>
    <name evidence="1" type="ORF">RADP37_04700</name>
</gene>
<dbReference type="AlphaFoldDB" id="A0A4Y1MST2"/>
<name>A0A4Y1MST2_9PROT</name>
<proteinExistence type="predicted"/>
<dbReference type="RefSeq" id="WP_168550455.1">
    <property type="nucleotide sequence ID" value="NZ_CP147885.1"/>
</dbReference>
<dbReference type="EMBL" id="CP025188">
    <property type="protein sequence ID" value="AWV20653.1"/>
    <property type="molecule type" value="Genomic_DNA"/>
</dbReference>
<accession>A0A4Y1MST2</accession>
<sequence>MTGSALRVRLCRLETRTLGQAWRAWQGRPFGDWPDAALLAFIYDSAGLPVPPVPPSDEEIARVAGLPEAAA</sequence>
<organism evidence="1">
    <name type="scientific">Roseomonas mucosa</name>
    <dbReference type="NCBI Taxonomy" id="207340"/>
    <lineage>
        <taxon>Bacteria</taxon>
        <taxon>Pseudomonadati</taxon>
        <taxon>Pseudomonadota</taxon>
        <taxon>Alphaproteobacteria</taxon>
        <taxon>Acetobacterales</taxon>
        <taxon>Roseomonadaceae</taxon>
        <taxon>Roseomonas</taxon>
    </lineage>
</organism>
<geneLocation type="plasmid" evidence="1">
    <name>p1-AD2</name>
</geneLocation>
<evidence type="ECO:0000313" key="1">
    <source>
        <dbReference type="EMBL" id="AWV20653.1"/>
    </source>
</evidence>